<keyword evidence="2" id="KW-1185">Reference proteome</keyword>
<dbReference type="Proteomes" id="UP000236161">
    <property type="component" value="Unassembled WGS sequence"/>
</dbReference>
<evidence type="ECO:0000313" key="2">
    <source>
        <dbReference type="Proteomes" id="UP000236161"/>
    </source>
</evidence>
<evidence type="ECO:0000313" key="1">
    <source>
        <dbReference type="EMBL" id="PKA47536.1"/>
    </source>
</evidence>
<dbReference type="AlphaFoldDB" id="A0A2H9ZW85"/>
<accession>A0A2H9ZW85</accession>
<organism evidence="1 2">
    <name type="scientific">Apostasia shenzhenica</name>
    <dbReference type="NCBI Taxonomy" id="1088818"/>
    <lineage>
        <taxon>Eukaryota</taxon>
        <taxon>Viridiplantae</taxon>
        <taxon>Streptophyta</taxon>
        <taxon>Embryophyta</taxon>
        <taxon>Tracheophyta</taxon>
        <taxon>Spermatophyta</taxon>
        <taxon>Magnoliopsida</taxon>
        <taxon>Liliopsida</taxon>
        <taxon>Asparagales</taxon>
        <taxon>Orchidaceae</taxon>
        <taxon>Apostasioideae</taxon>
        <taxon>Apostasia</taxon>
    </lineage>
</organism>
<reference evidence="1 2" key="1">
    <citation type="journal article" date="2017" name="Nature">
        <title>The Apostasia genome and the evolution of orchids.</title>
        <authorList>
            <person name="Zhang G.Q."/>
            <person name="Liu K.W."/>
            <person name="Li Z."/>
            <person name="Lohaus R."/>
            <person name="Hsiao Y.Y."/>
            <person name="Niu S.C."/>
            <person name="Wang J.Y."/>
            <person name="Lin Y.C."/>
            <person name="Xu Q."/>
            <person name="Chen L.J."/>
            <person name="Yoshida K."/>
            <person name="Fujiwara S."/>
            <person name="Wang Z.W."/>
            <person name="Zhang Y.Q."/>
            <person name="Mitsuda N."/>
            <person name="Wang M."/>
            <person name="Liu G.H."/>
            <person name="Pecoraro L."/>
            <person name="Huang H.X."/>
            <person name="Xiao X.J."/>
            <person name="Lin M."/>
            <person name="Wu X.Y."/>
            <person name="Wu W.L."/>
            <person name="Chen Y.Y."/>
            <person name="Chang S.B."/>
            <person name="Sakamoto S."/>
            <person name="Ohme-Takagi M."/>
            <person name="Yagi M."/>
            <person name="Zeng S.J."/>
            <person name="Shen C.Y."/>
            <person name="Yeh C.M."/>
            <person name="Luo Y.B."/>
            <person name="Tsai W.C."/>
            <person name="Van de Peer Y."/>
            <person name="Liu Z.J."/>
        </authorList>
    </citation>
    <scope>NUCLEOTIDE SEQUENCE [LARGE SCALE GENOMIC DNA]</scope>
    <source>
        <strain evidence="2">cv. Shenzhen</strain>
        <tissue evidence="1">Stem</tissue>
    </source>
</reference>
<gene>
    <name evidence="1" type="ORF">AXF42_Ash014732</name>
</gene>
<sequence>MSSIYDSSDKGKVSPSRDCCKTVEALTSRYFVLIFMAKAFQPYFSQKVKDLQTKRLLFQLPHLRKIKSVLMIF</sequence>
<name>A0A2H9ZW85_9ASPA</name>
<proteinExistence type="predicted"/>
<protein>
    <submittedName>
        <fullName evidence="1">Uncharacterized protein</fullName>
    </submittedName>
</protein>
<dbReference type="EMBL" id="KZ453122">
    <property type="protein sequence ID" value="PKA47536.1"/>
    <property type="molecule type" value="Genomic_DNA"/>
</dbReference>